<dbReference type="Gene3D" id="3.40.1160.10">
    <property type="entry name" value="Acetylglutamate kinase-like"/>
    <property type="match status" value="1"/>
</dbReference>
<feature type="domain" description="PUA" evidence="9">
    <location>
        <begin position="286"/>
        <end position="369"/>
    </location>
</feature>
<keyword evidence="11" id="KW-1185">Reference proteome</keyword>
<organism evidence="10 11">
    <name type="scientific">Comamonas endophytica</name>
    <dbReference type="NCBI Taxonomy" id="2949090"/>
    <lineage>
        <taxon>Bacteria</taxon>
        <taxon>Pseudomonadati</taxon>
        <taxon>Pseudomonadota</taxon>
        <taxon>Betaproteobacteria</taxon>
        <taxon>Burkholderiales</taxon>
        <taxon>Comamonadaceae</taxon>
        <taxon>Comamonas</taxon>
    </lineage>
</organism>
<dbReference type="InterPro" id="IPR015947">
    <property type="entry name" value="PUA-like_sf"/>
</dbReference>
<protein>
    <recommendedName>
        <fullName evidence="8">Glutamate 5-kinase</fullName>
        <ecNumber evidence="8">2.7.2.11</ecNumber>
    </recommendedName>
    <alternativeName>
        <fullName evidence="8">Gamma-glutamyl kinase</fullName>
        <shortName evidence="8">GK</shortName>
    </alternativeName>
</protein>
<dbReference type="SMART" id="SM00359">
    <property type="entry name" value="PUA"/>
    <property type="match status" value="1"/>
</dbReference>
<dbReference type="InterPro" id="IPR036974">
    <property type="entry name" value="PUA_sf"/>
</dbReference>
<dbReference type="RefSeq" id="WP_231043494.1">
    <property type="nucleotide sequence ID" value="NZ_CP106881.1"/>
</dbReference>
<dbReference type="CDD" id="cd21157">
    <property type="entry name" value="PUA_G5K"/>
    <property type="match status" value="1"/>
</dbReference>
<dbReference type="EMBL" id="CP106881">
    <property type="protein sequence ID" value="UYG52643.1"/>
    <property type="molecule type" value="Genomic_DNA"/>
</dbReference>
<keyword evidence="7 8" id="KW-0067">ATP-binding</keyword>
<dbReference type="Proteomes" id="UP001162800">
    <property type="component" value="Chromosome"/>
</dbReference>
<dbReference type="Pfam" id="PF00696">
    <property type="entry name" value="AA_kinase"/>
    <property type="match status" value="1"/>
</dbReference>
<dbReference type="GO" id="GO:0004349">
    <property type="term" value="F:glutamate 5-kinase activity"/>
    <property type="evidence" value="ECO:0007669"/>
    <property type="project" value="UniProtKB-EC"/>
</dbReference>
<evidence type="ECO:0000256" key="8">
    <source>
        <dbReference type="HAMAP-Rule" id="MF_00456"/>
    </source>
</evidence>
<dbReference type="NCBIfam" id="TIGR01027">
    <property type="entry name" value="proB"/>
    <property type="match status" value="1"/>
</dbReference>
<feature type="binding site" evidence="8">
    <location>
        <position position="158"/>
    </location>
    <ligand>
        <name>substrate</name>
    </ligand>
</feature>
<evidence type="ECO:0000313" key="10">
    <source>
        <dbReference type="EMBL" id="UYG52643.1"/>
    </source>
</evidence>
<dbReference type="InterPro" id="IPR019797">
    <property type="entry name" value="Glutamate_5-kinase_CS"/>
</dbReference>
<name>A0ABY6GCP4_9BURK</name>
<sequence>MASSVLRDARRIVVKVGSSLVTNEGRGLDEEAIAQWSRQLAGLVRGEGGVRREVVMVSSGAIAEGMKRLGWKTRPKQVHELQAAAAVGQMGLAQMYETKLREQGVGSAQVLLTHADLADRERYLNARTTLLTLLNLGVVPVINENDTVVNDEIKFGDNDTLGALVANLVDADALVILTDQKGLYTADPRKNPDARFVDEAQAGDPALEAMAGGAGSSIGSGGMITKILAAKRAAGSGASTVIAWGREPNVLGRLVAGEAIGSLLVAQTAKKQARKQWIADHLQLKGAVHVDQGAADRLREDGKSLLPIGMTGVDGTFSRGDVIAVRDPLGREIARGLANYASAEARLLCRKSSSEFERLLGYTAESEMIHRDNMVVTAG</sequence>
<feature type="binding site" evidence="8">
    <location>
        <position position="15"/>
    </location>
    <ligand>
        <name>ATP</name>
        <dbReference type="ChEBI" id="CHEBI:30616"/>
    </ligand>
</feature>
<evidence type="ECO:0000256" key="2">
    <source>
        <dbReference type="ARBA" id="ARBA00022605"/>
    </source>
</evidence>
<evidence type="ECO:0000256" key="7">
    <source>
        <dbReference type="ARBA" id="ARBA00022840"/>
    </source>
</evidence>
<dbReference type="CDD" id="cd04242">
    <property type="entry name" value="AAK_G5K_ProB"/>
    <property type="match status" value="1"/>
</dbReference>
<dbReference type="InterPro" id="IPR011529">
    <property type="entry name" value="Glu_5kinase"/>
</dbReference>
<evidence type="ECO:0000256" key="1">
    <source>
        <dbReference type="ARBA" id="ARBA00022490"/>
    </source>
</evidence>
<comment type="catalytic activity">
    <reaction evidence="8">
        <text>L-glutamate + ATP = L-glutamyl 5-phosphate + ADP</text>
        <dbReference type="Rhea" id="RHEA:14877"/>
        <dbReference type="ChEBI" id="CHEBI:29985"/>
        <dbReference type="ChEBI" id="CHEBI:30616"/>
        <dbReference type="ChEBI" id="CHEBI:58274"/>
        <dbReference type="ChEBI" id="CHEBI:456216"/>
        <dbReference type="EC" id="2.7.2.11"/>
    </reaction>
</comment>
<gene>
    <name evidence="8 10" type="primary">proB</name>
    <name evidence="10" type="ORF">M9799_05210</name>
</gene>
<evidence type="ECO:0000256" key="3">
    <source>
        <dbReference type="ARBA" id="ARBA00022650"/>
    </source>
</evidence>
<dbReference type="PROSITE" id="PS50890">
    <property type="entry name" value="PUA"/>
    <property type="match status" value="1"/>
</dbReference>
<comment type="pathway">
    <text evidence="8">Amino-acid biosynthesis; L-proline biosynthesis; L-glutamate 5-semialdehyde from L-glutamate: step 1/2.</text>
</comment>
<comment type="function">
    <text evidence="8">Catalyzes the transfer of a phosphate group to glutamate to form L-glutamate 5-phosphate.</text>
</comment>
<dbReference type="PANTHER" id="PTHR43654">
    <property type="entry name" value="GLUTAMATE 5-KINASE"/>
    <property type="match status" value="1"/>
</dbReference>
<dbReference type="PANTHER" id="PTHR43654:SF1">
    <property type="entry name" value="ISOPENTENYL PHOSPHATE KINASE"/>
    <property type="match status" value="1"/>
</dbReference>
<feature type="binding site" evidence="8">
    <location>
        <position position="146"/>
    </location>
    <ligand>
        <name>substrate</name>
    </ligand>
</feature>
<feature type="binding site" evidence="8">
    <location>
        <begin position="220"/>
        <end position="226"/>
    </location>
    <ligand>
        <name>ATP</name>
        <dbReference type="ChEBI" id="CHEBI:30616"/>
    </ligand>
</feature>
<dbReference type="PRINTS" id="PR00474">
    <property type="entry name" value="GLU5KINASE"/>
</dbReference>
<evidence type="ECO:0000256" key="4">
    <source>
        <dbReference type="ARBA" id="ARBA00022679"/>
    </source>
</evidence>
<dbReference type="Pfam" id="PF01472">
    <property type="entry name" value="PUA"/>
    <property type="match status" value="1"/>
</dbReference>
<keyword evidence="6 8" id="KW-0418">Kinase</keyword>
<dbReference type="InterPro" id="IPR001048">
    <property type="entry name" value="Asp/Glu/Uridylate_kinase"/>
</dbReference>
<evidence type="ECO:0000259" key="9">
    <source>
        <dbReference type="SMART" id="SM00359"/>
    </source>
</evidence>
<dbReference type="HAMAP" id="MF_00456">
    <property type="entry name" value="ProB"/>
    <property type="match status" value="1"/>
</dbReference>
<dbReference type="PIRSF" id="PIRSF000729">
    <property type="entry name" value="GK"/>
    <property type="match status" value="1"/>
</dbReference>
<evidence type="ECO:0000313" key="11">
    <source>
        <dbReference type="Proteomes" id="UP001162800"/>
    </source>
</evidence>
<dbReference type="InterPro" id="IPR002478">
    <property type="entry name" value="PUA"/>
</dbReference>
<dbReference type="Gene3D" id="2.30.130.10">
    <property type="entry name" value="PUA domain"/>
    <property type="match status" value="1"/>
</dbReference>
<dbReference type="SUPFAM" id="SSF88697">
    <property type="entry name" value="PUA domain-like"/>
    <property type="match status" value="1"/>
</dbReference>
<dbReference type="SUPFAM" id="SSF53633">
    <property type="entry name" value="Carbamate kinase-like"/>
    <property type="match status" value="1"/>
</dbReference>
<dbReference type="EC" id="2.7.2.11" evidence="8"/>
<feature type="binding site" evidence="8">
    <location>
        <position position="59"/>
    </location>
    <ligand>
        <name>substrate</name>
    </ligand>
</feature>
<proteinExistence type="inferred from homology"/>
<dbReference type="InterPro" id="IPR005715">
    <property type="entry name" value="Glu_5kinase/COase_Synthase"/>
</dbReference>
<dbReference type="InterPro" id="IPR041739">
    <property type="entry name" value="G5K_ProB"/>
</dbReference>
<keyword evidence="5 8" id="KW-0547">Nucleotide-binding</keyword>
<evidence type="ECO:0000256" key="6">
    <source>
        <dbReference type="ARBA" id="ARBA00022777"/>
    </source>
</evidence>
<dbReference type="InterPro" id="IPR001057">
    <property type="entry name" value="Glu/AcGlu_kinase"/>
</dbReference>
<accession>A0ABY6GCP4</accession>
<keyword evidence="2 8" id="KW-0028">Amino-acid biosynthesis</keyword>
<keyword evidence="1 8" id="KW-0963">Cytoplasm</keyword>
<dbReference type="InterPro" id="IPR036393">
    <property type="entry name" value="AceGlu_kinase-like_sf"/>
</dbReference>
<dbReference type="PROSITE" id="PS00902">
    <property type="entry name" value="GLUTAMATE_5_KINASE"/>
    <property type="match status" value="1"/>
</dbReference>
<keyword evidence="3 8" id="KW-0641">Proline biosynthesis</keyword>
<feature type="binding site" evidence="8">
    <location>
        <begin position="178"/>
        <end position="179"/>
    </location>
    <ligand>
        <name>ATP</name>
        <dbReference type="ChEBI" id="CHEBI:30616"/>
    </ligand>
</feature>
<keyword evidence="4 8" id="KW-0808">Transferase</keyword>
<reference evidence="10" key="1">
    <citation type="submission" date="2022-09" db="EMBL/GenBank/DDBJ databases">
        <title>The complete genome of Acidovorax sp. 5MLIR.</title>
        <authorList>
            <person name="Liu L."/>
            <person name="Yue J."/>
            <person name="Yang F."/>
            <person name="Yuan J."/>
            <person name="Li L."/>
        </authorList>
    </citation>
    <scope>NUCLEOTIDE SEQUENCE</scope>
    <source>
        <strain evidence="10">5MLIR</strain>
    </source>
</reference>
<evidence type="ECO:0000256" key="5">
    <source>
        <dbReference type="ARBA" id="ARBA00022741"/>
    </source>
</evidence>
<comment type="similarity">
    <text evidence="8">Belongs to the glutamate 5-kinase family.</text>
</comment>
<comment type="subcellular location">
    <subcellularLocation>
        <location evidence="8">Cytoplasm</location>
    </subcellularLocation>
</comment>